<dbReference type="Gene3D" id="3.40.50.620">
    <property type="entry name" value="HUPs"/>
    <property type="match status" value="1"/>
</dbReference>
<dbReference type="GO" id="GO:0015940">
    <property type="term" value="P:pantothenate biosynthetic process"/>
    <property type="evidence" value="ECO:0007669"/>
    <property type="project" value="UniProtKB-UniRule"/>
</dbReference>
<accession>A0A2A9E8P1</accession>
<dbReference type="EC" id="6.3.2.1" evidence="4 15"/>
<evidence type="ECO:0000313" key="17">
    <source>
        <dbReference type="EMBL" id="PFG35254.1"/>
    </source>
</evidence>
<dbReference type="SUPFAM" id="SSF52374">
    <property type="entry name" value="Nucleotidylyl transferase"/>
    <property type="match status" value="1"/>
</dbReference>
<feature type="binding site" evidence="15">
    <location>
        <position position="212"/>
    </location>
    <ligand>
        <name>ATP</name>
        <dbReference type="ChEBI" id="CHEBI:30616"/>
    </ligand>
</feature>
<comment type="caution">
    <text evidence="17">The sequence shown here is derived from an EMBL/GenBank/DDBJ whole genome shotgun (WGS) entry which is preliminary data.</text>
</comment>
<dbReference type="NCBIfam" id="TIGR00018">
    <property type="entry name" value="panC"/>
    <property type="match status" value="1"/>
</dbReference>
<dbReference type="InterPro" id="IPR014729">
    <property type="entry name" value="Rossmann-like_a/b/a_fold"/>
</dbReference>
<dbReference type="UniPathway" id="UPA00028">
    <property type="reaction ID" value="UER00005"/>
</dbReference>
<dbReference type="InterPro" id="IPR004821">
    <property type="entry name" value="Cyt_trans-like"/>
</dbReference>
<dbReference type="HAMAP" id="MF_00158">
    <property type="entry name" value="PanC"/>
    <property type="match status" value="1"/>
</dbReference>
<keyword evidence="8 15" id="KW-0566">Pantothenate biosynthesis</keyword>
<evidence type="ECO:0000256" key="13">
    <source>
        <dbReference type="ARBA" id="ARBA00055042"/>
    </source>
</evidence>
<keyword evidence="10 15" id="KW-0067">ATP-binding</keyword>
<reference evidence="17 18" key="1">
    <citation type="submission" date="2017-10" db="EMBL/GenBank/DDBJ databases">
        <title>Sequencing the genomes of 1000 actinobacteria strains.</title>
        <authorList>
            <person name="Klenk H.-P."/>
        </authorList>
    </citation>
    <scope>NUCLEOTIDE SEQUENCE [LARGE SCALE GENOMIC DNA]</scope>
    <source>
        <strain evidence="17 18">DSM 18966</strain>
    </source>
</reference>
<comment type="catalytic activity">
    <reaction evidence="12 15">
        <text>(R)-pantoate + beta-alanine + ATP = (R)-pantothenate + AMP + diphosphate + H(+)</text>
        <dbReference type="Rhea" id="RHEA:10912"/>
        <dbReference type="ChEBI" id="CHEBI:15378"/>
        <dbReference type="ChEBI" id="CHEBI:15980"/>
        <dbReference type="ChEBI" id="CHEBI:29032"/>
        <dbReference type="ChEBI" id="CHEBI:30616"/>
        <dbReference type="ChEBI" id="CHEBI:33019"/>
        <dbReference type="ChEBI" id="CHEBI:57966"/>
        <dbReference type="ChEBI" id="CHEBI:456215"/>
        <dbReference type="EC" id="6.3.2.1"/>
    </reaction>
</comment>
<feature type="binding site" evidence="15">
    <location>
        <position position="189"/>
    </location>
    <ligand>
        <name>(R)-pantoate</name>
        <dbReference type="ChEBI" id="CHEBI:15980"/>
    </ligand>
</feature>
<dbReference type="GO" id="GO:0004592">
    <property type="term" value="F:pantoate-beta-alanine ligase activity"/>
    <property type="evidence" value="ECO:0007669"/>
    <property type="project" value="UniProtKB-UniRule"/>
</dbReference>
<keyword evidence="9 15" id="KW-0547">Nucleotide-binding</keyword>
<dbReference type="GO" id="GO:0005524">
    <property type="term" value="F:ATP binding"/>
    <property type="evidence" value="ECO:0007669"/>
    <property type="project" value="UniProtKB-KW"/>
</dbReference>
<evidence type="ECO:0000313" key="18">
    <source>
        <dbReference type="Proteomes" id="UP000225548"/>
    </source>
</evidence>
<dbReference type="PANTHER" id="PTHR21299">
    <property type="entry name" value="CYTIDYLATE KINASE/PANTOATE-BETA-ALANINE LIGASE"/>
    <property type="match status" value="1"/>
</dbReference>
<sequence>MRTISKAATSSGSSTTGAFAAGGLVEPPSRAPVVVRTRAELAVALGEASMVSGTVASTRALVMTMGALHEGHLALVRAARQVADTVVVSIFVNPLQFGPGEDYERYPRTLDADVALLSEVGVEIVFAPDRDEMYPGGDPTVSVTAGTPGGILEGASRPGHFDGVLTVVLKVIHLVRPDVAIFGEKDAQQILLVRRMVEDLAVPVRIQGVPIVRDDDGLALSSRNAYLSADERQAALALSRGLRAGRDVADEGGSPAEVLAAARGMLDRSAGVVTDYVELLDTATVEVVPESHAGQALLLVAARVGATRLIDNMAVSLSARPGRGTSGGTQ</sequence>
<feature type="active site" description="Proton donor" evidence="15">
    <location>
        <position position="72"/>
    </location>
</feature>
<dbReference type="EMBL" id="PDJG01000001">
    <property type="protein sequence ID" value="PFG35254.1"/>
    <property type="molecule type" value="Genomic_DNA"/>
</dbReference>
<feature type="region of interest" description="Disordered" evidence="16">
    <location>
        <begin position="1"/>
        <end position="21"/>
    </location>
</feature>
<name>A0A2A9E8P1_9MICO</name>
<feature type="binding site" evidence="15">
    <location>
        <begin position="183"/>
        <end position="186"/>
    </location>
    <ligand>
        <name>ATP</name>
        <dbReference type="ChEBI" id="CHEBI:30616"/>
    </ligand>
</feature>
<dbReference type="InterPro" id="IPR003721">
    <property type="entry name" value="Pantoate_ligase"/>
</dbReference>
<comment type="function">
    <text evidence="13 15">Catalyzes the condensation of pantoate with beta-alanine in an ATP-dependent reaction via a pantoyl-adenylate intermediate.</text>
</comment>
<dbReference type="Pfam" id="PF02569">
    <property type="entry name" value="Pantoate_ligase"/>
    <property type="match status" value="1"/>
</dbReference>
<feature type="binding site" evidence="15">
    <location>
        <begin position="220"/>
        <end position="223"/>
    </location>
    <ligand>
        <name>ATP</name>
        <dbReference type="ChEBI" id="CHEBI:30616"/>
    </ligand>
</feature>
<dbReference type="CDD" id="cd00560">
    <property type="entry name" value="PanC"/>
    <property type="match status" value="1"/>
</dbReference>
<dbReference type="GO" id="GO:0005829">
    <property type="term" value="C:cytosol"/>
    <property type="evidence" value="ECO:0007669"/>
    <property type="project" value="TreeGrafter"/>
</dbReference>
<evidence type="ECO:0000256" key="2">
    <source>
        <dbReference type="ARBA" id="ARBA00004990"/>
    </source>
</evidence>
<dbReference type="Proteomes" id="UP000225548">
    <property type="component" value="Unassembled WGS sequence"/>
</dbReference>
<comment type="subcellular location">
    <subcellularLocation>
        <location evidence="1 15">Cytoplasm</location>
    </subcellularLocation>
</comment>
<gene>
    <name evidence="15" type="primary">panC</name>
    <name evidence="17" type="ORF">ATL42_3196</name>
</gene>
<comment type="subunit">
    <text evidence="15">Homodimer.</text>
</comment>
<evidence type="ECO:0000256" key="11">
    <source>
        <dbReference type="ARBA" id="ARBA00032806"/>
    </source>
</evidence>
<evidence type="ECO:0000256" key="9">
    <source>
        <dbReference type="ARBA" id="ARBA00022741"/>
    </source>
</evidence>
<evidence type="ECO:0000256" key="16">
    <source>
        <dbReference type="SAM" id="MobiDB-lite"/>
    </source>
</evidence>
<keyword evidence="18" id="KW-1185">Reference proteome</keyword>
<proteinExistence type="inferred from homology"/>
<dbReference type="InterPro" id="IPR042176">
    <property type="entry name" value="Pantoate_ligase_C"/>
</dbReference>
<dbReference type="AlphaFoldDB" id="A0A2A9E8P1"/>
<evidence type="ECO:0000256" key="12">
    <source>
        <dbReference type="ARBA" id="ARBA00048258"/>
    </source>
</evidence>
<feature type="binding site" evidence="15">
    <location>
        <begin position="65"/>
        <end position="72"/>
    </location>
    <ligand>
        <name>ATP</name>
        <dbReference type="ChEBI" id="CHEBI:30616"/>
    </ligand>
</feature>
<evidence type="ECO:0000256" key="14">
    <source>
        <dbReference type="ARBA" id="ARBA00077433"/>
    </source>
</evidence>
<dbReference type="NCBIfam" id="TIGR00125">
    <property type="entry name" value="cyt_tran_rel"/>
    <property type="match status" value="1"/>
</dbReference>
<evidence type="ECO:0000256" key="10">
    <source>
        <dbReference type="ARBA" id="ARBA00022840"/>
    </source>
</evidence>
<protein>
    <recommendedName>
        <fullName evidence="5 15">Pantothenate synthetase</fullName>
        <shortName evidence="15">PS</shortName>
        <ecNumber evidence="4 15">6.3.2.1</ecNumber>
    </recommendedName>
    <alternativeName>
        <fullName evidence="14 15">Pantoate--beta-alanine ligase</fullName>
    </alternativeName>
    <alternativeName>
        <fullName evidence="11 15">Pantoate-activating enzyme</fullName>
    </alternativeName>
</protein>
<dbReference type="FunFam" id="3.40.50.620:FF:000114">
    <property type="entry name" value="Pantothenate synthetase"/>
    <property type="match status" value="1"/>
</dbReference>
<evidence type="ECO:0000256" key="4">
    <source>
        <dbReference type="ARBA" id="ARBA00012219"/>
    </source>
</evidence>
<comment type="pathway">
    <text evidence="2 15">Cofactor biosynthesis; (R)-pantothenate biosynthesis; (R)-pantothenate from (R)-pantoate and beta-alanine: step 1/1.</text>
</comment>
<comment type="miscellaneous">
    <text evidence="15">The reaction proceeds by a bi uni uni bi ping pong mechanism.</text>
</comment>
<keyword evidence="7 15" id="KW-0436">Ligase</keyword>
<dbReference type="Gene3D" id="3.30.1300.10">
    <property type="entry name" value="Pantoate-beta-alanine ligase, C-terminal domain"/>
    <property type="match status" value="1"/>
</dbReference>
<evidence type="ECO:0000256" key="6">
    <source>
        <dbReference type="ARBA" id="ARBA00022490"/>
    </source>
</evidence>
<dbReference type="PANTHER" id="PTHR21299:SF1">
    <property type="entry name" value="PANTOATE--BETA-ALANINE LIGASE"/>
    <property type="match status" value="1"/>
</dbReference>
<keyword evidence="6 15" id="KW-0963">Cytoplasm</keyword>
<comment type="similarity">
    <text evidence="3 15">Belongs to the pantothenate synthetase family.</text>
</comment>
<organism evidence="17 18">
    <name type="scientific">Sanguibacter antarcticus</name>
    <dbReference type="NCBI Taxonomy" id="372484"/>
    <lineage>
        <taxon>Bacteria</taxon>
        <taxon>Bacillati</taxon>
        <taxon>Actinomycetota</taxon>
        <taxon>Actinomycetes</taxon>
        <taxon>Micrococcales</taxon>
        <taxon>Sanguibacteraceae</taxon>
        <taxon>Sanguibacter</taxon>
    </lineage>
</organism>
<feature type="binding site" evidence="15">
    <location>
        <position position="96"/>
    </location>
    <ligand>
        <name>beta-alanine</name>
        <dbReference type="ChEBI" id="CHEBI:57966"/>
    </ligand>
</feature>
<feature type="binding site" evidence="15">
    <location>
        <position position="96"/>
    </location>
    <ligand>
        <name>(R)-pantoate</name>
        <dbReference type="ChEBI" id="CHEBI:15980"/>
    </ligand>
</feature>
<evidence type="ECO:0000256" key="1">
    <source>
        <dbReference type="ARBA" id="ARBA00004496"/>
    </source>
</evidence>
<evidence type="ECO:0000256" key="8">
    <source>
        <dbReference type="ARBA" id="ARBA00022655"/>
    </source>
</evidence>
<evidence type="ECO:0000256" key="3">
    <source>
        <dbReference type="ARBA" id="ARBA00009256"/>
    </source>
</evidence>
<evidence type="ECO:0000256" key="15">
    <source>
        <dbReference type="HAMAP-Rule" id="MF_00158"/>
    </source>
</evidence>
<evidence type="ECO:0000256" key="5">
    <source>
        <dbReference type="ARBA" id="ARBA00014155"/>
    </source>
</evidence>
<evidence type="ECO:0000256" key="7">
    <source>
        <dbReference type="ARBA" id="ARBA00022598"/>
    </source>
</evidence>